<dbReference type="PANTHER" id="PTHR46212">
    <property type="entry name" value="PEFLIN"/>
    <property type="match status" value="1"/>
</dbReference>
<accession>F2TXI8</accession>
<dbReference type="PANTHER" id="PTHR46212:SF3">
    <property type="entry name" value="GH27120P"/>
    <property type="match status" value="1"/>
</dbReference>
<reference evidence="8" key="1">
    <citation type="submission" date="2009-08" db="EMBL/GenBank/DDBJ databases">
        <title>Annotation of Salpingoeca rosetta.</title>
        <authorList>
            <consortium name="The Broad Institute Genome Sequencing Platform"/>
            <person name="Russ C."/>
            <person name="Cuomo C."/>
            <person name="Burger G."/>
            <person name="Gray M.W."/>
            <person name="Holland P.W.H."/>
            <person name="King N."/>
            <person name="Lang F.B.F."/>
            <person name="Roger A.J."/>
            <person name="Ruiz-Trillo I."/>
            <person name="Young S.K."/>
            <person name="Zeng Q."/>
            <person name="Gargeya S."/>
            <person name="Alvarado L."/>
            <person name="Berlin A."/>
            <person name="Chapman S.B."/>
            <person name="Chen Z."/>
            <person name="Freedman E."/>
            <person name="Gellesch M."/>
            <person name="Goldberg J."/>
            <person name="Griggs A."/>
            <person name="Gujja S."/>
            <person name="Heilman E."/>
            <person name="Heiman D."/>
            <person name="Howarth C."/>
            <person name="Mehta T."/>
            <person name="Neiman D."/>
            <person name="Pearson M."/>
            <person name="Roberts A."/>
            <person name="Saif S."/>
            <person name="Shea T."/>
            <person name="Shenoy N."/>
            <person name="Sisk P."/>
            <person name="Stolte C."/>
            <person name="Sykes S."/>
            <person name="White J."/>
            <person name="Yandava C."/>
            <person name="Haas B."/>
            <person name="Nusbaum C."/>
            <person name="Birren B."/>
        </authorList>
    </citation>
    <scope>NUCLEOTIDE SEQUENCE [LARGE SCALE GENOMIC DNA]</scope>
    <source>
        <strain evidence="8">ATCC 50818</strain>
    </source>
</reference>
<dbReference type="KEGG" id="sre:PTSG_00803"/>
<dbReference type="Pfam" id="PF13499">
    <property type="entry name" value="EF-hand_7"/>
    <property type="match status" value="1"/>
</dbReference>
<feature type="region of interest" description="Disordered" evidence="6">
    <location>
        <begin position="68"/>
        <end position="115"/>
    </location>
</feature>
<dbReference type="RefSeq" id="XP_004998272.1">
    <property type="nucleotide sequence ID" value="XM_004998215.1"/>
</dbReference>
<dbReference type="OrthoDB" id="9451669at2759"/>
<dbReference type="InParanoid" id="F2TXI8"/>
<evidence type="ECO:0000256" key="2">
    <source>
        <dbReference type="ARBA" id="ARBA00022490"/>
    </source>
</evidence>
<evidence type="ECO:0000256" key="1">
    <source>
        <dbReference type="ARBA" id="ARBA00004496"/>
    </source>
</evidence>
<feature type="compositionally biased region" description="Basic and acidic residues" evidence="6">
    <location>
        <begin position="70"/>
        <end position="81"/>
    </location>
</feature>
<protein>
    <recommendedName>
        <fullName evidence="7">EF-hand domain-containing protein</fullName>
    </recommendedName>
</protein>
<evidence type="ECO:0000313" key="8">
    <source>
        <dbReference type="EMBL" id="EGD76097.1"/>
    </source>
</evidence>
<dbReference type="InterPro" id="IPR051426">
    <property type="entry name" value="Peflin/Sorcin_CaBP"/>
</dbReference>
<dbReference type="STRING" id="946362.F2TXI8"/>
<keyword evidence="9" id="KW-1185">Reference proteome</keyword>
<organism evidence="9">
    <name type="scientific">Salpingoeca rosetta (strain ATCC 50818 / BSB-021)</name>
    <dbReference type="NCBI Taxonomy" id="946362"/>
    <lineage>
        <taxon>Eukaryota</taxon>
        <taxon>Choanoflagellata</taxon>
        <taxon>Craspedida</taxon>
        <taxon>Salpingoecidae</taxon>
        <taxon>Salpingoeca</taxon>
    </lineage>
</organism>
<dbReference type="SMART" id="SM00054">
    <property type="entry name" value="EFh"/>
    <property type="match status" value="2"/>
</dbReference>
<dbReference type="OMA" id="DTYKYYE"/>
<dbReference type="PROSITE" id="PS00018">
    <property type="entry name" value="EF_HAND_1"/>
    <property type="match status" value="2"/>
</dbReference>
<dbReference type="Proteomes" id="UP000007799">
    <property type="component" value="Unassembled WGS sequence"/>
</dbReference>
<gene>
    <name evidence="8" type="ORF">PTSG_00803</name>
</gene>
<keyword evidence="2" id="KW-0963">Cytoplasm</keyword>
<proteinExistence type="predicted"/>
<evidence type="ECO:0000256" key="4">
    <source>
        <dbReference type="ARBA" id="ARBA00022737"/>
    </source>
</evidence>
<dbReference type="eggNOG" id="ENOG502S48D">
    <property type="taxonomic scope" value="Eukaryota"/>
</dbReference>
<dbReference type="GO" id="GO:0005509">
    <property type="term" value="F:calcium ion binding"/>
    <property type="evidence" value="ECO:0007669"/>
    <property type="project" value="InterPro"/>
</dbReference>
<dbReference type="PROSITE" id="PS50222">
    <property type="entry name" value="EF_HAND_2"/>
    <property type="match status" value="1"/>
</dbReference>
<dbReference type="AlphaFoldDB" id="F2TXI8"/>
<evidence type="ECO:0000313" key="9">
    <source>
        <dbReference type="Proteomes" id="UP000007799"/>
    </source>
</evidence>
<dbReference type="SUPFAM" id="SSF47473">
    <property type="entry name" value="EF-hand"/>
    <property type="match status" value="1"/>
</dbReference>
<dbReference type="Gene3D" id="1.10.238.10">
    <property type="entry name" value="EF-hand"/>
    <property type="match status" value="1"/>
</dbReference>
<dbReference type="InterPro" id="IPR018247">
    <property type="entry name" value="EF_Hand_1_Ca_BS"/>
</dbReference>
<dbReference type="GO" id="GO:0005737">
    <property type="term" value="C:cytoplasm"/>
    <property type="evidence" value="ECO:0007669"/>
    <property type="project" value="UniProtKB-SubCell"/>
</dbReference>
<keyword evidence="3" id="KW-0479">Metal-binding</keyword>
<comment type="subcellular location">
    <subcellularLocation>
        <location evidence="1">Cytoplasm</location>
    </subcellularLocation>
</comment>
<dbReference type="GO" id="GO:0048306">
    <property type="term" value="F:calcium-dependent protein binding"/>
    <property type="evidence" value="ECO:0007669"/>
    <property type="project" value="UniProtKB-ARBA"/>
</dbReference>
<keyword evidence="4" id="KW-0677">Repeat</keyword>
<dbReference type="GeneID" id="16078867"/>
<evidence type="ECO:0000256" key="3">
    <source>
        <dbReference type="ARBA" id="ARBA00022723"/>
    </source>
</evidence>
<evidence type="ECO:0000259" key="7">
    <source>
        <dbReference type="PROSITE" id="PS50222"/>
    </source>
</evidence>
<dbReference type="InterPro" id="IPR011992">
    <property type="entry name" value="EF-hand-dom_pair"/>
</dbReference>
<dbReference type="InterPro" id="IPR002048">
    <property type="entry name" value="EF_hand_dom"/>
</dbReference>
<evidence type="ECO:0000256" key="6">
    <source>
        <dbReference type="SAM" id="MobiDB-lite"/>
    </source>
</evidence>
<keyword evidence="5" id="KW-0106">Calcium</keyword>
<feature type="domain" description="EF-hand" evidence="7">
    <location>
        <begin position="134"/>
        <end position="169"/>
    </location>
</feature>
<sequence>MSDPLDAIDSMPSPAAEVTALKQRMAVMERELSLRDERIKSLESDLRVAQYTIRQMEEEAASNLKAALEVTKEKKEKEKKSGAKKKGKAKRRRKKGDRSSTGSTAQHGQDGDQQEGEEITYDMIAQHYPDMKLSTVLRAERVFQQADIDGNGLIDVTELDKWLTKQDLIFSVNQVTALLLDMDINKDDSIDFLEYVGLINDLEDPERFKAKQQKLAPTTSVALNSIRTTLRGDRASTEEQSSSVCSLQ</sequence>
<feature type="compositionally biased region" description="Basic residues" evidence="6">
    <location>
        <begin position="82"/>
        <end position="96"/>
    </location>
</feature>
<evidence type="ECO:0000256" key="5">
    <source>
        <dbReference type="ARBA" id="ARBA00022837"/>
    </source>
</evidence>
<dbReference type="EMBL" id="GL832956">
    <property type="protein sequence ID" value="EGD76097.1"/>
    <property type="molecule type" value="Genomic_DNA"/>
</dbReference>
<name>F2TXI8_SALR5</name>